<evidence type="ECO:0000313" key="3">
    <source>
        <dbReference type="Proteomes" id="UP000288216"/>
    </source>
</evidence>
<dbReference type="AlphaFoldDB" id="A0A401QCR2"/>
<dbReference type="EMBL" id="BFAA01034358">
    <property type="protein sequence ID" value="GCB83153.1"/>
    <property type="molecule type" value="Genomic_DNA"/>
</dbReference>
<comment type="caution">
    <text evidence="2">The sequence shown here is derived from an EMBL/GenBank/DDBJ whole genome shotgun (WGS) entry which is preliminary data.</text>
</comment>
<accession>A0A401QCR2</accession>
<gene>
    <name evidence="2" type="ORF">scyTo_0023824</name>
</gene>
<protein>
    <submittedName>
        <fullName evidence="2">Uncharacterized protein</fullName>
    </submittedName>
</protein>
<feature type="non-terminal residue" evidence="2">
    <location>
        <position position="1"/>
    </location>
</feature>
<dbReference type="OrthoDB" id="10066799at2759"/>
<sequence>IWQKGISTQHTPTTSDTSDMPIKLENPYKEPPKRCVLCGIPVDYRNTQVCPCYLIGYWGRHA</sequence>
<proteinExistence type="predicted"/>
<dbReference type="STRING" id="75743.A0A401QCR2"/>
<organism evidence="2 3">
    <name type="scientific">Scyliorhinus torazame</name>
    <name type="common">Cloudy catshark</name>
    <name type="synonym">Catulus torazame</name>
    <dbReference type="NCBI Taxonomy" id="75743"/>
    <lineage>
        <taxon>Eukaryota</taxon>
        <taxon>Metazoa</taxon>
        <taxon>Chordata</taxon>
        <taxon>Craniata</taxon>
        <taxon>Vertebrata</taxon>
        <taxon>Chondrichthyes</taxon>
        <taxon>Elasmobranchii</taxon>
        <taxon>Galeomorphii</taxon>
        <taxon>Galeoidea</taxon>
        <taxon>Carcharhiniformes</taxon>
        <taxon>Scyliorhinidae</taxon>
        <taxon>Scyliorhinus</taxon>
    </lineage>
</organism>
<name>A0A401QCR2_SCYTO</name>
<keyword evidence="3" id="KW-1185">Reference proteome</keyword>
<evidence type="ECO:0000313" key="2">
    <source>
        <dbReference type="EMBL" id="GCB83153.1"/>
    </source>
</evidence>
<reference evidence="2 3" key="1">
    <citation type="journal article" date="2018" name="Nat. Ecol. Evol.">
        <title>Shark genomes provide insights into elasmobranch evolution and the origin of vertebrates.</title>
        <authorList>
            <person name="Hara Y"/>
            <person name="Yamaguchi K"/>
            <person name="Onimaru K"/>
            <person name="Kadota M"/>
            <person name="Koyanagi M"/>
            <person name="Keeley SD"/>
            <person name="Tatsumi K"/>
            <person name="Tanaka K"/>
            <person name="Motone F"/>
            <person name="Kageyama Y"/>
            <person name="Nozu R"/>
            <person name="Adachi N"/>
            <person name="Nishimura O"/>
            <person name="Nakagawa R"/>
            <person name="Tanegashima C"/>
            <person name="Kiyatake I"/>
            <person name="Matsumoto R"/>
            <person name="Murakumo K"/>
            <person name="Nishida K"/>
            <person name="Terakita A"/>
            <person name="Kuratani S"/>
            <person name="Sato K"/>
            <person name="Hyodo S Kuraku.S."/>
        </authorList>
    </citation>
    <scope>NUCLEOTIDE SEQUENCE [LARGE SCALE GENOMIC DNA]</scope>
</reference>
<feature type="compositionally biased region" description="Polar residues" evidence="1">
    <location>
        <begin position="1"/>
        <end position="18"/>
    </location>
</feature>
<dbReference type="Proteomes" id="UP000288216">
    <property type="component" value="Unassembled WGS sequence"/>
</dbReference>
<evidence type="ECO:0000256" key="1">
    <source>
        <dbReference type="SAM" id="MobiDB-lite"/>
    </source>
</evidence>
<feature type="region of interest" description="Disordered" evidence="1">
    <location>
        <begin position="1"/>
        <end position="25"/>
    </location>
</feature>